<dbReference type="STRING" id="89093.SAMN04488558_10322"/>
<dbReference type="Pfam" id="PF13177">
    <property type="entry name" value="DNA_pol3_delta2"/>
    <property type="match status" value="1"/>
</dbReference>
<reference evidence="1 2" key="1">
    <citation type="submission" date="2016-10" db="EMBL/GenBank/DDBJ databases">
        <authorList>
            <person name="de Groot N.N."/>
        </authorList>
    </citation>
    <scope>NUCLEOTIDE SEQUENCE [LARGE SCALE GENOMIC DNA]</scope>
    <source>
        <strain evidence="1 2">DSM 15695</strain>
    </source>
</reference>
<dbReference type="GO" id="GO:0006261">
    <property type="term" value="P:DNA-templated DNA replication"/>
    <property type="evidence" value="ECO:0007669"/>
    <property type="project" value="TreeGrafter"/>
</dbReference>
<gene>
    <name evidence="1" type="ORF">SAMN04488558_10322</name>
</gene>
<dbReference type="PANTHER" id="PTHR11669:SF8">
    <property type="entry name" value="DNA POLYMERASE III SUBUNIT DELTA"/>
    <property type="match status" value="1"/>
</dbReference>
<evidence type="ECO:0000313" key="1">
    <source>
        <dbReference type="EMBL" id="SEP89280.1"/>
    </source>
</evidence>
<dbReference type="Proteomes" id="UP000198833">
    <property type="component" value="Unassembled WGS sequence"/>
</dbReference>
<dbReference type="EMBL" id="FOEN01000003">
    <property type="protein sequence ID" value="SEP89280.1"/>
    <property type="molecule type" value="Genomic_DNA"/>
</dbReference>
<dbReference type="Gene3D" id="3.40.50.300">
    <property type="entry name" value="P-loop containing nucleotide triphosphate hydrolases"/>
    <property type="match status" value="1"/>
</dbReference>
<sequence length="336" mass="38919">MCYRLMVSINTNMDLSIQQTWPEQVLFMERVLTEKRLAHAYAFTGLDQAGKEALIEMILQTLVAEDTNQASPENIQQTYQRIADKQFPDVYYLKPEGQSLKVDQIRHLKEWLATSPVEANFKMAVIEQADLMNTSAANALLTFLEEPTADVYLILLCPDINKLLPTIQSRVQELNFPRQRMAQHMLLADDQEILTSHQEVLQALPYEISQDILIDYQAETFGKWLEAYNQFYQRLIAKDSLAMVQVQLQLKPFLSVKQSLQGLEYLWLLNYSLLKQDYAAAETFSPYFIQQIHQSAQYQVEDVLKLNQYLLNCKQKILANVSPQLAFEQLAIRTIR</sequence>
<name>A0A1H9BJW9_9LACT</name>
<organism evidence="1 2">
    <name type="scientific">Ignavigranum ruoffiae</name>
    <dbReference type="NCBI Taxonomy" id="89093"/>
    <lineage>
        <taxon>Bacteria</taxon>
        <taxon>Bacillati</taxon>
        <taxon>Bacillota</taxon>
        <taxon>Bacilli</taxon>
        <taxon>Lactobacillales</taxon>
        <taxon>Aerococcaceae</taxon>
        <taxon>Ignavigranum</taxon>
    </lineage>
</organism>
<proteinExistence type="predicted"/>
<dbReference type="InterPro" id="IPR027417">
    <property type="entry name" value="P-loop_NTPase"/>
</dbReference>
<dbReference type="AlphaFoldDB" id="A0A1H9BJW9"/>
<evidence type="ECO:0000313" key="2">
    <source>
        <dbReference type="Proteomes" id="UP000198833"/>
    </source>
</evidence>
<protein>
    <submittedName>
        <fullName evidence="1">DNA polymerase III, delta prime subunit</fullName>
    </submittedName>
</protein>
<dbReference type="PANTHER" id="PTHR11669">
    <property type="entry name" value="REPLICATION FACTOR C / DNA POLYMERASE III GAMMA-TAU SUBUNIT"/>
    <property type="match status" value="1"/>
</dbReference>
<dbReference type="SUPFAM" id="SSF52540">
    <property type="entry name" value="P-loop containing nucleoside triphosphate hydrolases"/>
    <property type="match status" value="1"/>
</dbReference>
<keyword evidence="2" id="KW-1185">Reference proteome</keyword>
<accession>A0A1H9BJW9</accession>
<dbReference type="OrthoDB" id="9810148at2"/>
<dbReference type="InterPro" id="IPR050238">
    <property type="entry name" value="DNA_Rep/Repair_Clamp_Loader"/>
</dbReference>
<dbReference type="RefSeq" id="WP_143440721.1">
    <property type="nucleotide sequence ID" value="NZ_CALUDV010000006.1"/>
</dbReference>